<accession>A0A1B3B024</accession>
<proteinExistence type="predicted"/>
<evidence type="ECO:0000259" key="1">
    <source>
        <dbReference type="PROSITE" id="PS50943"/>
    </source>
</evidence>
<reference evidence="3" key="1">
    <citation type="submission" date="2016-07" db="EMBL/GenBank/DDBJ databases">
        <authorList>
            <person name="Florea S."/>
            <person name="Webb J.S."/>
            <person name="Jaromczyk J."/>
            <person name="Schardl C.L."/>
        </authorList>
    </citation>
    <scope>NUCLEOTIDE SEQUENCE [LARGE SCALE GENOMIC DNA]</scope>
</reference>
<dbReference type="RefSeq" id="YP_009292427.1">
    <property type="nucleotide sequence ID" value="NC_031122.1"/>
</dbReference>
<feature type="domain" description="HTH cro/C1-type" evidence="1">
    <location>
        <begin position="40"/>
        <end position="80"/>
    </location>
</feature>
<evidence type="ECO:0000313" key="2">
    <source>
        <dbReference type="EMBL" id="AOE44316.1"/>
    </source>
</evidence>
<dbReference type="KEGG" id="vg:29068942"/>
<organism evidence="2 3">
    <name type="scientific">Gordonia phage Eyre</name>
    <dbReference type="NCBI Taxonomy" id="1887646"/>
    <lineage>
        <taxon>Viruses</taxon>
        <taxon>Duplodnaviria</taxon>
        <taxon>Heunggongvirae</taxon>
        <taxon>Uroviricota</taxon>
        <taxon>Caudoviricetes</taxon>
        <taxon>Eyrevirus</taxon>
        <taxon>Eyrevirus eyre</taxon>
    </lineage>
</organism>
<dbReference type="SUPFAM" id="SSF47413">
    <property type="entry name" value="lambda repressor-like DNA-binding domains"/>
    <property type="match status" value="1"/>
</dbReference>
<dbReference type="CDD" id="cd00093">
    <property type="entry name" value="HTH_XRE"/>
    <property type="match status" value="1"/>
</dbReference>
<dbReference type="GeneID" id="29068942"/>
<dbReference type="InterPro" id="IPR001387">
    <property type="entry name" value="Cro/C1-type_HTH"/>
</dbReference>
<dbReference type="Proteomes" id="UP000201149">
    <property type="component" value="Segment"/>
</dbReference>
<name>A0A1B3B024_9CAUD</name>
<dbReference type="PROSITE" id="PS50943">
    <property type="entry name" value="HTH_CROC1"/>
    <property type="match status" value="1"/>
</dbReference>
<gene>
    <name evidence="2" type="primary">36</name>
    <name evidence="2" type="ORF">SEA_EYRE_36</name>
</gene>
<evidence type="ECO:0000313" key="3">
    <source>
        <dbReference type="Proteomes" id="UP000201149"/>
    </source>
</evidence>
<dbReference type="OrthoDB" id="29025at10239"/>
<dbReference type="GO" id="GO:0003677">
    <property type="term" value="F:DNA binding"/>
    <property type="evidence" value="ECO:0007669"/>
    <property type="project" value="InterPro"/>
</dbReference>
<protein>
    <submittedName>
        <fullName evidence="2">Immunity repressor</fullName>
    </submittedName>
</protein>
<dbReference type="Gene3D" id="1.10.260.40">
    <property type="entry name" value="lambda repressor-like DNA-binding domains"/>
    <property type="match status" value="1"/>
</dbReference>
<dbReference type="InterPro" id="IPR010982">
    <property type="entry name" value="Lambda_DNA-bd_dom_sf"/>
</dbReference>
<sequence length="129" mass="14114">MFGMTTASIHELRATEPRSQQIARRLRGFLAEEQVPAVRLAEALGFTQSKLARRMTGNVAFEVDELDTISRVLGIRFEWLTTGVGPAFDPEGGTSLSPLTGSNRRPLAYKVVSQPARLYPLRNVAADAA</sequence>
<dbReference type="EMBL" id="KX557277">
    <property type="protein sequence ID" value="AOE44316.1"/>
    <property type="molecule type" value="Genomic_DNA"/>
</dbReference>
<keyword evidence="3" id="KW-1185">Reference proteome</keyword>